<comment type="caution">
    <text evidence="3">The sequence shown here is derived from an EMBL/GenBank/DDBJ whole genome shotgun (WGS) entry which is preliminary data.</text>
</comment>
<dbReference type="Pfam" id="PF00072">
    <property type="entry name" value="Response_reg"/>
    <property type="match status" value="1"/>
</dbReference>
<keyword evidence="4" id="KW-1185">Reference proteome</keyword>
<dbReference type="InterPro" id="IPR011006">
    <property type="entry name" value="CheY-like_superfamily"/>
</dbReference>
<dbReference type="InterPro" id="IPR052048">
    <property type="entry name" value="ST_Response_Regulator"/>
</dbReference>
<keyword evidence="1" id="KW-0597">Phosphoprotein</keyword>
<reference evidence="4" key="1">
    <citation type="journal article" date="2019" name="Int. J. Syst. Evol. Microbiol.">
        <title>The Global Catalogue of Microorganisms (GCM) 10K type strain sequencing project: providing services to taxonomists for standard genome sequencing and annotation.</title>
        <authorList>
            <consortium name="The Broad Institute Genomics Platform"/>
            <consortium name="The Broad Institute Genome Sequencing Center for Infectious Disease"/>
            <person name="Wu L."/>
            <person name="Ma J."/>
        </authorList>
    </citation>
    <scope>NUCLEOTIDE SEQUENCE [LARGE SCALE GENOMIC DNA]</scope>
    <source>
        <strain evidence="4">KCTC 42217</strain>
    </source>
</reference>
<evidence type="ECO:0000313" key="4">
    <source>
        <dbReference type="Proteomes" id="UP001597387"/>
    </source>
</evidence>
<dbReference type="Gene3D" id="3.40.50.2300">
    <property type="match status" value="1"/>
</dbReference>
<organism evidence="3 4">
    <name type="scientific">Paradesertivirga mongoliensis</name>
    <dbReference type="NCBI Taxonomy" id="2100740"/>
    <lineage>
        <taxon>Bacteria</taxon>
        <taxon>Pseudomonadati</taxon>
        <taxon>Bacteroidota</taxon>
        <taxon>Sphingobacteriia</taxon>
        <taxon>Sphingobacteriales</taxon>
        <taxon>Sphingobacteriaceae</taxon>
        <taxon>Paradesertivirga</taxon>
    </lineage>
</organism>
<feature type="domain" description="Response regulatory" evidence="2">
    <location>
        <begin position="2"/>
        <end position="127"/>
    </location>
</feature>
<feature type="modified residue" description="4-aspartylphosphate" evidence="1">
    <location>
        <position position="59"/>
    </location>
</feature>
<dbReference type="Proteomes" id="UP001597387">
    <property type="component" value="Unassembled WGS sequence"/>
</dbReference>
<dbReference type="SMART" id="SM00448">
    <property type="entry name" value="REC"/>
    <property type="match status" value="1"/>
</dbReference>
<dbReference type="RefSeq" id="WP_255904538.1">
    <property type="nucleotide sequence ID" value="NZ_JAFMZO010000004.1"/>
</dbReference>
<dbReference type="PANTHER" id="PTHR43228:SF1">
    <property type="entry name" value="TWO-COMPONENT RESPONSE REGULATOR ARR22"/>
    <property type="match status" value="1"/>
</dbReference>
<evidence type="ECO:0000259" key="2">
    <source>
        <dbReference type="PROSITE" id="PS50110"/>
    </source>
</evidence>
<dbReference type="EMBL" id="JBHUHZ010000003">
    <property type="protein sequence ID" value="MFD2164114.1"/>
    <property type="molecule type" value="Genomic_DNA"/>
</dbReference>
<dbReference type="SUPFAM" id="SSF52172">
    <property type="entry name" value="CheY-like"/>
    <property type="match status" value="1"/>
</dbReference>
<proteinExistence type="predicted"/>
<evidence type="ECO:0000256" key="1">
    <source>
        <dbReference type="PROSITE-ProRule" id="PRU00169"/>
    </source>
</evidence>
<gene>
    <name evidence="3" type="ORF">ACFSJU_17025</name>
</gene>
<evidence type="ECO:0000313" key="3">
    <source>
        <dbReference type="EMBL" id="MFD2164114.1"/>
    </source>
</evidence>
<protein>
    <submittedName>
        <fullName evidence="3">Response regulator</fullName>
    </submittedName>
</protein>
<dbReference type="PROSITE" id="PS50110">
    <property type="entry name" value="RESPONSE_REGULATORY"/>
    <property type="match status" value="1"/>
</dbReference>
<dbReference type="InterPro" id="IPR001789">
    <property type="entry name" value="Sig_transdc_resp-reg_receiver"/>
</dbReference>
<accession>A0ABW4ZQK3</accession>
<sequence>MTIAVIDDDALDRQICSTLIKLTSKNVQVIEFSNGQAALRHYFENAEQADNIPDIVIVDIKMPLMNGWEYLEAYEIMEPRLAKKPVHYICTSSIDPKDLNCREDIVKAIFSKPFDKEYAQLMIEENSLKSAGS</sequence>
<name>A0ABW4ZQK3_9SPHI</name>
<dbReference type="PANTHER" id="PTHR43228">
    <property type="entry name" value="TWO-COMPONENT RESPONSE REGULATOR"/>
    <property type="match status" value="1"/>
</dbReference>